<protein>
    <submittedName>
        <fullName evidence="1">Uncharacterized protein</fullName>
    </submittedName>
</protein>
<sequence>MFVIVMRFGLKECSRCALNIMQFINNLGPGHMLKVNCTSNRNEIKGIQEIIYKGFYNFEVNERGKKENSRESIFMNYGEHIEEATWLDVVRNVNLLLKLIAFS</sequence>
<evidence type="ECO:0000313" key="1">
    <source>
        <dbReference type="EMBL" id="VDD20497.1"/>
    </source>
</evidence>
<dbReference type="AlphaFoldDB" id="A0A3P6CNU6"/>
<organism evidence="1">
    <name type="scientific">Brassica oleracea</name>
    <name type="common">Wild cabbage</name>
    <dbReference type="NCBI Taxonomy" id="3712"/>
    <lineage>
        <taxon>Eukaryota</taxon>
        <taxon>Viridiplantae</taxon>
        <taxon>Streptophyta</taxon>
        <taxon>Embryophyta</taxon>
        <taxon>Tracheophyta</taxon>
        <taxon>Spermatophyta</taxon>
        <taxon>Magnoliopsida</taxon>
        <taxon>eudicotyledons</taxon>
        <taxon>Gunneridae</taxon>
        <taxon>Pentapetalae</taxon>
        <taxon>rosids</taxon>
        <taxon>malvids</taxon>
        <taxon>Brassicales</taxon>
        <taxon>Brassicaceae</taxon>
        <taxon>Brassiceae</taxon>
        <taxon>Brassica</taxon>
    </lineage>
</organism>
<name>A0A3P6CNU6_BRAOL</name>
<gene>
    <name evidence="1" type="ORF">BOLC2T07255H</name>
</gene>
<reference evidence="1" key="1">
    <citation type="submission" date="2018-11" db="EMBL/GenBank/DDBJ databases">
        <authorList>
            <consortium name="Genoscope - CEA"/>
            <person name="William W."/>
        </authorList>
    </citation>
    <scope>NUCLEOTIDE SEQUENCE</scope>
</reference>
<accession>A0A3P6CNU6</accession>
<proteinExistence type="predicted"/>
<dbReference type="EMBL" id="LR031874">
    <property type="protein sequence ID" value="VDD20497.1"/>
    <property type="molecule type" value="Genomic_DNA"/>
</dbReference>